<name>A0A1W1WUG4_9BACT</name>
<evidence type="ECO:0000256" key="4">
    <source>
        <dbReference type="PIRSR" id="PIRSR000460-1"/>
    </source>
</evidence>
<organism evidence="6 7">
    <name type="scientific">Nitratiruptor tergarcus DSM 16512</name>
    <dbReference type="NCBI Taxonomy" id="1069081"/>
    <lineage>
        <taxon>Bacteria</taxon>
        <taxon>Pseudomonadati</taxon>
        <taxon>Campylobacterota</taxon>
        <taxon>Epsilonproteobacteria</taxon>
        <taxon>Nautiliales</taxon>
        <taxon>Nitratiruptoraceae</taxon>
        <taxon>Nitratiruptor</taxon>
    </lineage>
</organism>
<dbReference type="InterPro" id="IPR052182">
    <property type="entry name" value="Glycogen/Maltodextrin_Phosph"/>
</dbReference>
<proteinExistence type="inferred from homology"/>
<dbReference type="GO" id="GO:0005975">
    <property type="term" value="P:carbohydrate metabolic process"/>
    <property type="evidence" value="ECO:0007669"/>
    <property type="project" value="InterPro"/>
</dbReference>
<dbReference type="AlphaFoldDB" id="A0A1W1WUG4"/>
<gene>
    <name evidence="6" type="ORF">SAMN05660197_1492</name>
</gene>
<dbReference type="Pfam" id="PF11897">
    <property type="entry name" value="DUF3417"/>
    <property type="match status" value="1"/>
</dbReference>
<evidence type="ECO:0000256" key="1">
    <source>
        <dbReference type="ARBA" id="ARBA00001275"/>
    </source>
</evidence>
<evidence type="ECO:0000313" key="7">
    <source>
        <dbReference type="Proteomes" id="UP000192602"/>
    </source>
</evidence>
<dbReference type="InterPro" id="IPR011834">
    <property type="entry name" value="Agluc_phsphrylas"/>
</dbReference>
<dbReference type="InterPro" id="IPR024517">
    <property type="entry name" value="Glycogen_phosphorylase_DUF3417"/>
</dbReference>
<evidence type="ECO:0000313" key="6">
    <source>
        <dbReference type="EMBL" id="SMC09670.1"/>
    </source>
</evidence>
<feature type="modified residue" description="N6-(pyridoxal phosphate)lysine" evidence="4">
    <location>
        <position position="621"/>
    </location>
</feature>
<dbReference type="InterPro" id="IPR000811">
    <property type="entry name" value="Glyco_trans_35"/>
</dbReference>
<dbReference type="SUPFAM" id="SSF53756">
    <property type="entry name" value="UDP-Glycosyltransferase/glycogen phosphorylase"/>
    <property type="match status" value="1"/>
</dbReference>
<accession>A0A1W1WUG4</accession>
<comment type="similarity">
    <text evidence="2">Belongs to the glycogen phosphorylase family.</text>
</comment>
<dbReference type="GO" id="GO:0008184">
    <property type="term" value="F:glycogen phosphorylase activity"/>
    <property type="evidence" value="ECO:0007669"/>
    <property type="project" value="InterPro"/>
</dbReference>
<dbReference type="NCBIfam" id="TIGR02094">
    <property type="entry name" value="more_P_ylases"/>
    <property type="match status" value="1"/>
</dbReference>
<dbReference type="PIRSF" id="PIRSF000460">
    <property type="entry name" value="Pprylas_GlgP"/>
    <property type="match status" value="1"/>
</dbReference>
<reference evidence="7" key="1">
    <citation type="submission" date="2017-04" db="EMBL/GenBank/DDBJ databases">
        <authorList>
            <person name="Varghese N."/>
            <person name="Submissions S."/>
        </authorList>
    </citation>
    <scope>NUCLEOTIDE SEQUENCE [LARGE SCALE GENOMIC DNA]</scope>
    <source>
        <strain evidence="7">DSM 16512</strain>
    </source>
</reference>
<keyword evidence="4" id="KW-0663">Pyridoxal phosphate</keyword>
<dbReference type="Pfam" id="PF00343">
    <property type="entry name" value="Phosphorylase"/>
    <property type="match status" value="1"/>
</dbReference>
<evidence type="ECO:0000259" key="5">
    <source>
        <dbReference type="Pfam" id="PF11897"/>
    </source>
</evidence>
<evidence type="ECO:0000256" key="3">
    <source>
        <dbReference type="ARBA" id="ARBA00022533"/>
    </source>
</evidence>
<protein>
    <submittedName>
        <fullName evidence="6">Starch phosphorylase</fullName>
    </submittedName>
</protein>
<comment type="catalytic activity">
    <reaction evidence="1">
        <text>[(1-&gt;4)-alpha-D-glucosyl](n) + phosphate = [(1-&gt;4)-alpha-D-glucosyl](n-1) + alpha-D-glucose 1-phosphate</text>
        <dbReference type="Rhea" id="RHEA:41732"/>
        <dbReference type="Rhea" id="RHEA-COMP:9584"/>
        <dbReference type="Rhea" id="RHEA-COMP:9586"/>
        <dbReference type="ChEBI" id="CHEBI:15444"/>
        <dbReference type="ChEBI" id="CHEBI:43474"/>
        <dbReference type="ChEBI" id="CHEBI:58601"/>
        <dbReference type="EC" id="2.4.1.1"/>
    </reaction>
</comment>
<evidence type="ECO:0000256" key="2">
    <source>
        <dbReference type="ARBA" id="ARBA00006047"/>
    </source>
</evidence>
<dbReference type="PANTHER" id="PTHR42655">
    <property type="entry name" value="GLYCOGEN PHOSPHORYLASE"/>
    <property type="match status" value="1"/>
</dbReference>
<dbReference type="Gene3D" id="3.40.50.2000">
    <property type="entry name" value="Glycogen Phosphorylase B"/>
    <property type="match status" value="2"/>
</dbReference>
<dbReference type="STRING" id="1069081.SAMN05660197_1492"/>
<sequence>MRGAFNQNVILREYNLFNDEYKAGVMNDPSLSIQIPYLPDELAGLQEIALNLWWSWNARARHLFRTIDPYLWKETVHNPIKLLRQLTQKDYERLLKNEDFLKEYHYVYALFKQYMQISAPPIGETIAYFCAEYGLHRSLPIYSGGLGFLAGDILKEASDMNLPMVGIGFMYPGGYVHQVIGSDGWQKGENETIEKEIAPIEKVIDKDGNQLIIQVPHITPAVYIAVWKVNVGRISLYLLDTDIEQNDPWDRMISYRLYTSDMHQRLRQQIVLGVGGHAVLENLGIDFSILHLNEGHPAFALFERLRFFMENQNLNFQESVQKVKQTSIFTTHTPLMAATDVYQFDMVGSYFLAFAQKLGIDLHDLLSFGIDPANPANGFNMTVLALKLCEYKNGVSKKHQKVASQIWQKILEAENSKIEAITNGVHLSTWLDGDLEKELDRTLGSEWCEFQDDPDIWFKVGDIDELFIWQMHMQNKYDMLNFIKEKCRKKWAGGTIDPMVLLAEGILLDPEVLTIGFARRMTEYKRPDLILYDLHKLEQIVNNSSRPVQIIFAGKAHPADIPGKQIIQKIFNVAKDPKFQGRIAFVEDYGEELAKYMVKGCDIWLNNPKLPLEACGTSGMKASINGVLHCSTLDGWWPEGYNGKNGWAFGTDPSDDAKDANELYDLLENEIVPLYYDQNEKGIPKGWTKMMKEAIKSVAPHFSARRMMKEYKNKFYERIAKG</sequence>
<dbReference type="GO" id="GO:0030170">
    <property type="term" value="F:pyridoxal phosphate binding"/>
    <property type="evidence" value="ECO:0007669"/>
    <property type="project" value="InterPro"/>
</dbReference>
<feature type="domain" description="DUF3417" evidence="5">
    <location>
        <begin position="38"/>
        <end position="139"/>
    </location>
</feature>
<keyword evidence="3" id="KW-0021">Allosteric enzyme</keyword>
<dbReference type="Proteomes" id="UP000192602">
    <property type="component" value="Unassembled WGS sequence"/>
</dbReference>
<dbReference type="EMBL" id="FWWZ01000001">
    <property type="protein sequence ID" value="SMC09670.1"/>
    <property type="molecule type" value="Genomic_DNA"/>
</dbReference>
<keyword evidence="7" id="KW-1185">Reference proteome</keyword>
<dbReference type="PANTHER" id="PTHR42655:SF1">
    <property type="entry name" value="GLYCOGEN PHOSPHORYLASE"/>
    <property type="match status" value="1"/>
</dbReference>